<feature type="domain" description="Uracil-DNA glycosylase-like" evidence="1">
    <location>
        <begin position="39"/>
        <end position="209"/>
    </location>
</feature>
<evidence type="ECO:0000313" key="3">
    <source>
        <dbReference type="Proteomes" id="UP000015525"/>
    </source>
</evidence>
<reference evidence="2 3" key="1">
    <citation type="journal article" date="2013" name="Genome Announc.">
        <title>Draft Genome Sequence of Sphingobium quisquiliarum Strain P25T, a Novel Hexachlorocyclohexane (HCH)-Degrading Bacterium Isolated from an HCH Dumpsite.</title>
        <authorList>
            <person name="Kumar Singh A."/>
            <person name="Sangwan N."/>
            <person name="Sharma A."/>
            <person name="Gupta V."/>
            <person name="Khurana J.P."/>
            <person name="Lal R."/>
        </authorList>
    </citation>
    <scope>NUCLEOTIDE SEQUENCE [LARGE SCALE GENOMIC DNA]</scope>
    <source>
        <strain evidence="2 3">P25</strain>
    </source>
</reference>
<organism evidence="2 3">
    <name type="scientific">Sphingobium quisquiliarum P25</name>
    <dbReference type="NCBI Taxonomy" id="1329909"/>
    <lineage>
        <taxon>Bacteria</taxon>
        <taxon>Pseudomonadati</taxon>
        <taxon>Pseudomonadota</taxon>
        <taxon>Alphaproteobacteria</taxon>
        <taxon>Sphingomonadales</taxon>
        <taxon>Sphingomonadaceae</taxon>
        <taxon>Sphingobium</taxon>
    </lineage>
</organism>
<sequence>MEFYESLERFRWATPEVALLSPIADDQRREAMAAFCSAYYDDDQSRVFWLGINPSRVRPTSTGVPYTDGFALLEKCSIVNDFSKSRELTADFFYQFIDAYGGAEPFYARHYAGAAYPLSILKKDKYCNYYDKDLPEEVMASIPGQIRRQAEIGHRGVLVIIGSGENSKVLNALNDELGIFSHVLVVEHPRYILQYKSAVLQDFLAKFVDTARTAERLAGLN</sequence>
<dbReference type="InterPro" id="IPR005122">
    <property type="entry name" value="Uracil-DNA_glycosylase-like"/>
</dbReference>
<protein>
    <recommendedName>
        <fullName evidence="1">Uracil-DNA glycosylase-like domain-containing protein</fullName>
    </recommendedName>
</protein>
<dbReference type="Gene3D" id="3.40.470.10">
    <property type="entry name" value="Uracil-DNA glycosylase-like domain"/>
    <property type="match status" value="1"/>
</dbReference>
<evidence type="ECO:0000259" key="1">
    <source>
        <dbReference type="Pfam" id="PF03167"/>
    </source>
</evidence>
<evidence type="ECO:0000313" key="2">
    <source>
        <dbReference type="EMBL" id="EQB05495.1"/>
    </source>
</evidence>
<accession>T0I1F4</accession>
<dbReference type="AlphaFoldDB" id="T0I1F4"/>
<dbReference type="Pfam" id="PF03167">
    <property type="entry name" value="UDG"/>
    <property type="match status" value="1"/>
</dbReference>
<dbReference type="PATRIC" id="fig|1329909.3.peg.2454"/>
<dbReference type="SUPFAM" id="SSF52141">
    <property type="entry name" value="Uracil-DNA glycosylase-like"/>
    <property type="match status" value="1"/>
</dbReference>
<name>T0I1F4_9SPHN</name>
<dbReference type="EMBL" id="ATHO01000109">
    <property type="protein sequence ID" value="EQB05495.1"/>
    <property type="molecule type" value="Genomic_DNA"/>
</dbReference>
<gene>
    <name evidence="2" type="ORF">L288_12685</name>
</gene>
<keyword evidence="3" id="KW-1185">Reference proteome</keyword>
<dbReference type="Proteomes" id="UP000015525">
    <property type="component" value="Unassembled WGS sequence"/>
</dbReference>
<dbReference type="InterPro" id="IPR036895">
    <property type="entry name" value="Uracil-DNA_glycosylase-like_sf"/>
</dbReference>
<comment type="caution">
    <text evidence="2">The sequence shown here is derived from an EMBL/GenBank/DDBJ whole genome shotgun (WGS) entry which is preliminary data.</text>
</comment>
<proteinExistence type="predicted"/>